<feature type="compositionally biased region" description="Basic and acidic residues" evidence="1">
    <location>
        <begin position="30"/>
        <end position="39"/>
    </location>
</feature>
<dbReference type="AlphaFoldDB" id="W6MEL0"/>
<protein>
    <submittedName>
        <fullName evidence="2">Uncharacterized protein</fullName>
    </submittedName>
</protein>
<organism evidence="2 3">
    <name type="scientific">Candidatus Competibacter denitrificans Run_A_D11</name>
    <dbReference type="NCBI Taxonomy" id="1400863"/>
    <lineage>
        <taxon>Bacteria</taxon>
        <taxon>Pseudomonadati</taxon>
        <taxon>Pseudomonadota</taxon>
        <taxon>Gammaproteobacteria</taxon>
        <taxon>Candidatus Competibacteraceae</taxon>
        <taxon>Candidatus Competibacter</taxon>
    </lineage>
</organism>
<name>W6MEL0_9GAMM</name>
<evidence type="ECO:0000256" key="1">
    <source>
        <dbReference type="SAM" id="MobiDB-lite"/>
    </source>
</evidence>
<dbReference type="InterPro" id="IPR023346">
    <property type="entry name" value="Lysozyme-like_dom_sf"/>
</dbReference>
<feature type="region of interest" description="Disordered" evidence="1">
    <location>
        <begin position="1"/>
        <end position="43"/>
    </location>
</feature>
<reference evidence="2" key="1">
    <citation type="submission" date="2013-07" db="EMBL/GenBank/DDBJ databases">
        <authorList>
            <person name="McIlroy S."/>
        </authorList>
    </citation>
    <scope>NUCLEOTIDE SEQUENCE [LARGE SCALE GENOMIC DNA]</scope>
    <source>
        <strain evidence="2">Run_A_D11</strain>
    </source>
</reference>
<dbReference type="Proteomes" id="UP000035760">
    <property type="component" value="Unassembled WGS sequence"/>
</dbReference>
<evidence type="ECO:0000313" key="3">
    <source>
        <dbReference type="Proteomes" id="UP000035760"/>
    </source>
</evidence>
<dbReference type="EMBL" id="CBTJ020000119">
    <property type="protein sequence ID" value="CDI04798.1"/>
    <property type="molecule type" value="Genomic_DNA"/>
</dbReference>
<gene>
    <name evidence="2" type="ORF">BN873_p70036</name>
</gene>
<evidence type="ECO:0000313" key="2">
    <source>
        <dbReference type="EMBL" id="CDI04798.1"/>
    </source>
</evidence>
<comment type="caution">
    <text evidence="2">The sequence shown here is derived from an EMBL/GenBank/DDBJ whole genome shotgun (WGS) entry which is preliminary data.</text>
</comment>
<keyword evidence="3" id="KW-1185">Reference proteome</keyword>
<accession>W6MEL0</accession>
<sequence length="61" mass="6312">MRPETAERFSATAPGDPAYRLAGGARSGRRPLDRDDENVARAGAGYNVGEGAVKRSGGVPP</sequence>
<reference evidence="2" key="2">
    <citation type="submission" date="2014-03" db="EMBL/GenBank/DDBJ databases">
        <title>Candidatus Competibacter-lineage genomes retrieved from metagenomes reveal functional metabolic diversity.</title>
        <authorList>
            <person name="McIlroy S.J."/>
            <person name="Albertsen M."/>
            <person name="Andresen E.K."/>
            <person name="Saunders A.M."/>
            <person name="Kristiansen R."/>
            <person name="Stokholm-Bjerregaard M."/>
            <person name="Nielsen K.L."/>
            <person name="Nielsen P.H."/>
        </authorList>
    </citation>
    <scope>NUCLEOTIDE SEQUENCE</scope>
    <source>
        <strain evidence="2">Run_A_D11</strain>
    </source>
</reference>
<dbReference type="SUPFAM" id="SSF53955">
    <property type="entry name" value="Lysozyme-like"/>
    <property type="match status" value="1"/>
</dbReference>
<proteinExistence type="predicted"/>